<dbReference type="InterPro" id="IPR016176">
    <property type="entry name" value="Cbl-dep_enz_cat"/>
</dbReference>
<evidence type="ECO:0000256" key="5">
    <source>
        <dbReference type="ARBA" id="ARBA00023285"/>
    </source>
</evidence>
<feature type="domain" description="Methylmalonyl-CoA mutase alpha/beta chain catalytic" evidence="6">
    <location>
        <begin position="178"/>
        <end position="431"/>
    </location>
</feature>
<evidence type="ECO:0000256" key="2">
    <source>
        <dbReference type="ARBA" id="ARBA00008465"/>
    </source>
</evidence>
<protein>
    <submittedName>
        <fullName evidence="7">Methylmalonyl-CoA mutase</fullName>
        <ecNumber evidence="7">5.4.99.2</ecNumber>
    </submittedName>
</protein>
<dbReference type="RefSeq" id="WP_354314236.1">
    <property type="nucleotide sequence ID" value="NZ_JBEPME010000005.1"/>
</dbReference>
<dbReference type="Gene3D" id="3.40.50.280">
    <property type="entry name" value="Cobalamin-binding domain"/>
    <property type="match status" value="1"/>
</dbReference>
<organism evidence="7 8">
    <name type="scientific">Sporosarcina psychrophila</name>
    <name type="common">Bacillus psychrophilus</name>
    <dbReference type="NCBI Taxonomy" id="1476"/>
    <lineage>
        <taxon>Bacteria</taxon>
        <taxon>Bacillati</taxon>
        <taxon>Bacillota</taxon>
        <taxon>Bacilli</taxon>
        <taxon>Bacillales</taxon>
        <taxon>Caryophanaceae</taxon>
        <taxon>Sporosarcina</taxon>
    </lineage>
</organism>
<proteinExistence type="inferred from homology"/>
<dbReference type="EMBL" id="JBEPME010000005">
    <property type="protein sequence ID" value="MET3658566.1"/>
    <property type="molecule type" value="Genomic_DNA"/>
</dbReference>
<evidence type="ECO:0000256" key="3">
    <source>
        <dbReference type="ARBA" id="ARBA00022628"/>
    </source>
</evidence>
<dbReference type="GO" id="GO:0004494">
    <property type="term" value="F:methylmalonyl-CoA mutase activity"/>
    <property type="evidence" value="ECO:0007669"/>
    <property type="project" value="UniProtKB-EC"/>
</dbReference>
<keyword evidence="5" id="KW-0170">Cobalt</keyword>
<sequence>MTIHNMQTTTFDKAGFEQWKEVAVQSLKGKPFDSLITKTIEGIDLQPLYTQESLAKRAQLIRAAKKETGWIVAQQQYATDGQQFVADLKSSIERGNEAIVCDGAKTLHWEESSLAEIAQLMKQYPIFITNMKHDNSFLKAFSLVPEMDRSSVNGAISVSGWTLPAGYTNVRTASADMWVAHHKGADAVTELALVLAYAADQASKVDNFSDFADDFFVRFAVDTHFFMEISKFRAFRVLWQAFSSAYGVAEAPYVPIIAITSLRSYSKLDPYVNVLRAGNETFAAVLGGADVITVHPHNIITGPTSSSVRMARNIQLVIKEETHSDKVIDPAGGSYFMETLTSELVDKSWTLFLEIQSTGGYDAFIASDKFGKLLEQRRGDVSKGKQSLIGTNVYAELTDTNFTDWDGIQFEGRLAEPFEKLVALQKDSATRIALLTFGELKDFKPRADFVGGFLATGGMRAEWGPTFDNAQQAVTWLADDKPDYAIVCATSSLTETIMEQLLAGRPEGLVLDVAGKYDSALSETWLNAGLNGFIYAGQDKVGKLIAINDKLEGAASDEQA</sequence>
<dbReference type="SUPFAM" id="SSF52242">
    <property type="entry name" value="Cobalamin (vitamin B12)-binding domain"/>
    <property type="match status" value="1"/>
</dbReference>
<dbReference type="PANTHER" id="PTHR48101">
    <property type="entry name" value="METHYLMALONYL-COA MUTASE, MITOCHONDRIAL-RELATED"/>
    <property type="match status" value="1"/>
</dbReference>
<dbReference type="InterPro" id="IPR036724">
    <property type="entry name" value="Cobalamin-bd_sf"/>
</dbReference>
<keyword evidence="3" id="KW-0846">Cobalamin</keyword>
<keyword evidence="8" id="KW-1185">Reference proteome</keyword>
<dbReference type="SUPFAM" id="SSF51703">
    <property type="entry name" value="Cobalamin (vitamin B12)-dependent enzymes"/>
    <property type="match status" value="1"/>
</dbReference>
<comment type="caution">
    <text evidence="7">The sequence shown here is derived from an EMBL/GenBank/DDBJ whole genome shotgun (WGS) entry which is preliminary data.</text>
</comment>
<dbReference type="PANTHER" id="PTHR48101:SF4">
    <property type="entry name" value="METHYLMALONYL-COA MUTASE, MITOCHONDRIAL"/>
    <property type="match status" value="1"/>
</dbReference>
<dbReference type="InterPro" id="IPR006099">
    <property type="entry name" value="MeMalonylCoA_mutase_a/b_cat"/>
</dbReference>
<dbReference type="EC" id="5.4.99.2" evidence="7"/>
<evidence type="ECO:0000259" key="6">
    <source>
        <dbReference type="Pfam" id="PF01642"/>
    </source>
</evidence>
<dbReference type="Pfam" id="PF01642">
    <property type="entry name" value="MM_CoA_mutase"/>
    <property type="match status" value="1"/>
</dbReference>
<comment type="similarity">
    <text evidence="2">Belongs to the methylmalonyl-CoA mutase family.</text>
</comment>
<comment type="cofactor">
    <cofactor evidence="1">
        <name>adenosylcob(III)alamin</name>
        <dbReference type="ChEBI" id="CHEBI:18408"/>
    </cofactor>
</comment>
<evidence type="ECO:0000256" key="4">
    <source>
        <dbReference type="ARBA" id="ARBA00023235"/>
    </source>
</evidence>
<gene>
    <name evidence="7" type="ORF">ABIC55_003683</name>
</gene>
<reference evidence="7 8" key="1">
    <citation type="submission" date="2024-06" db="EMBL/GenBank/DDBJ databases">
        <title>Sorghum-associated microbial communities from plants grown in Nebraska, USA.</title>
        <authorList>
            <person name="Schachtman D."/>
        </authorList>
    </citation>
    <scope>NUCLEOTIDE SEQUENCE [LARGE SCALE GENOMIC DNA]</scope>
    <source>
        <strain evidence="7 8">1288</strain>
    </source>
</reference>
<accession>A0ABV2KBX0</accession>
<evidence type="ECO:0000256" key="1">
    <source>
        <dbReference type="ARBA" id="ARBA00001922"/>
    </source>
</evidence>
<keyword evidence="4 7" id="KW-0413">Isomerase</keyword>
<dbReference type="Proteomes" id="UP001549104">
    <property type="component" value="Unassembled WGS sequence"/>
</dbReference>
<evidence type="ECO:0000313" key="7">
    <source>
        <dbReference type="EMBL" id="MET3658566.1"/>
    </source>
</evidence>
<name>A0ABV2KBX0_SPOPS</name>
<evidence type="ECO:0000313" key="8">
    <source>
        <dbReference type="Proteomes" id="UP001549104"/>
    </source>
</evidence>
<dbReference type="Gene3D" id="3.20.20.240">
    <property type="entry name" value="Methylmalonyl-CoA mutase"/>
    <property type="match status" value="2"/>
</dbReference>